<evidence type="ECO:0000256" key="1">
    <source>
        <dbReference type="ARBA" id="ARBA00023054"/>
    </source>
</evidence>
<evidence type="ECO:0000313" key="4">
    <source>
        <dbReference type="Proteomes" id="UP000240830"/>
    </source>
</evidence>
<dbReference type="PANTHER" id="PTHR45956:SF6">
    <property type="entry name" value="RUN DOMAIN-CONTAINING PROTEIN"/>
    <property type="match status" value="1"/>
</dbReference>
<organism evidence="3 4">
    <name type="scientific">Paramicrosporidium saccamoebae</name>
    <dbReference type="NCBI Taxonomy" id="1246581"/>
    <lineage>
        <taxon>Eukaryota</taxon>
        <taxon>Fungi</taxon>
        <taxon>Fungi incertae sedis</taxon>
        <taxon>Cryptomycota</taxon>
        <taxon>Cryptomycota incertae sedis</taxon>
        <taxon>Paramicrosporidium</taxon>
    </lineage>
</organism>
<dbReference type="GO" id="GO:0005737">
    <property type="term" value="C:cytoplasm"/>
    <property type="evidence" value="ECO:0007669"/>
    <property type="project" value="TreeGrafter"/>
</dbReference>
<dbReference type="SUPFAM" id="SSF140741">
    <property type="entry name" value="RUN domain-like"/>
    <property type="match status" value="1"/>
</dbReference>
<dbReference type="STRING" id="1246581.A0A2H9TIS5"/>
<sequence>MCPTLTEELAHSQGSIYQDARSDMEIFEKGLDKILSTVDLSTTELSPAEVDTSRKIRKKYGLEELCQTDDSSICLSRHSSSGRDHGQEIAILHSTLHLLTRRFLEELVSGGTVENEHPLLEPFLAVLEVMLWHGWQGSFLGRRSIWGLVRRTNSGAVENVRQWEGLKSSAGRVRAWIRLTIMNKTLATDLTHLINSEGALIAYEHHDVFNV</sequence>
<name>A0A2H9TIS5_9FUNG</name>
<keyword evidence="4" id="KW-1185">Reference proteome</keyword>
<evidence type="ECO:0000313" key="3">
    <source>
        <dbReference type="EMBL" id="PJF17645.1"/>
    </source>
</evidence>
<dbReference type="Gene3D" id="1.20.58.900">
    <property type="match status" value="1"/>
</dbReference>
<reference evidence="3 4" key="1">
    <citation type="submission" date="2016-10" db="EMBL/GenBank/DDBJ databases">
        <title>The genome of Paramicrosporidium saccamoebae is the missing link in understanding Cryptomycota and Microsporidia evolution.</title>
        <authorList>
            <person name="Quandt C.A."/>
            <person name="Beaudet D."/>
            <person name="Corsaro D."/>
            <person name="Michel R."/>
            <person name="Corradi N."/>
            <person name="James T."/>
        </authorList>
    </citation>
    <scope>NUCLEOTIDE SEQUENCE [LARGE SCALE GENOMIC DNA]</scope>
    <source>
        <strain evidence="3 4">KSL3</strain>
    </source>
</reference>
<keyword evidence="1" id="KW-0175">Coiled coil</keyword>
<dbReference type="PROSITE" id="PS50826">
    <property type="entry name" value="RUN"/>
    <property type="match status" value="1"/>
</dbReference>
<dbReference type="InterPro" id="IPR047335">
    <property type="entry name" value="RUFY1-3"/>
</dbReference>
<dbReference type="OrthoDB" id="79871at2759"/>
<evidence type="ECO:0000259" key="2">
    <source>
        <dbReference type="PROSITE" id="PS50826"/>
    </source>
</evidence>
<dbReference type="AlphaFoldDB" id="A0A2H9TIS5"/>
<dbReference type="EMBL" id="MTSL01000168">
    <property type="protein sequence ID" value="PJF17645.1"/>
    <property type="molecule type" value="Genomic_DNA"/>
</dbReference>
<proteinExistence type="predicted"/>
<dbReference type="Proteomes" id="UP000240830">
    <property type="component" value="Unassembled WGS sequence"/>
</dbReference>
<comment type="caution">
    <text evidence="3">The sequence shown here is derived from an EMBL/GenBank/DDBJ whole genome shotgun (WGS) entry which is preliminary data.</text>
</comment>
<gene>
    <name evidence="3" type="ORF">PSACC_02539</name>
</gene>
<protein>
    <recommendedName>
        <fullName evidence="2">RUN domain-containing protein</fullName>
    </recommendedName>
</protein>
<dbReference type="PANTHER" id="PTHR45956">
    <property type="entry name" value="RUN AND FYVE DOMAIN-CONTAINING PROTEIN 2-LIKE PROTEIN"/>
    <property type="match status" value="1"/>
</dbReference>
<feature type="domain" description="RUN" evidence="2">
    <location>
        <begin position="114"/>
        <end position="211"/>
    </location>
</feature>
<dbReference type="Pfam" id="PF02759">
    <property type="entry name" value="RUN"/>
    <property type="match status" value="1"/>
</dbReference>
<accession>A0A2H9TIS5</accession>
<dbReference type="InterPro" id="IPR037213">
    <property type="entry name" value="Run_dom_sf"/>
</dbReference>
<dbReference type="InterPro" id="IPR004012">
    <property type="entry name" value="Run_dom"/>
</dbReference>